<dbReference type="Pfam" id="PF01687">
    <property type="entry name" value="Flavokinase"/>
    <property type="match status" value="1"/>
</dbReference>
<feature type="domain" description="Riboflavin kinase" evidence="15">
    <location>
        <begin position="179"/>
        <end position="304"/>
    </location>
</feature>
<evidence type="ECO:0000259" key="15">
    <source>
        <dbReference type="SMART" id="SM00904"/>
    </source>
</evidence>
<evidence type="ECO:0000313" key="16">
    <source>
        <dbReference type="EMBL" id="EEG31546.1"/>
    </source>
</evidence>
<dbReference type="GO" id="GO:0003919">
    <property type="term" value="F:FMN adenylyltransferase activity"/>
    <property type="evidence" value="ECO:0007669"/>
    <property type="project" value="UniProtKB-UniRule"/>
</dbReference>
<dbReference type="InterPro" id="IPR023468">
    <property type="entry name" value="Riboflavin_kinase"/>
</dbReference>
<evidence type="ECO:0000256" key="5">
    <source>
        <dbReference type="ARBA" id="ARBA00022679"/>
    </source>
</evidence>
<dbReference type="EC" id="2.7.1.26" evidence="14"/>
<dbReference type="InterPro" id="IPR023465">
    <property type="entry name" value="Riboflavin_kinase_dom_sf"/>
</dbReference>
<dbReference type="UniPathway" id="UPA00276">
    <property type="reaction ID" value="UER00406"/>
</dbReference>
<dbReference type="HOGENOM" id="CLU_048437_0_2_9"/>
<evidence type="ECO:0000256" key="11">
    <source>
        <dbReference type="ARBA" id="ARBA00023268"/>
    </source>
</evidence>
<evidence type="ECO:0000256" key="7">
    <source>
        <dbReference type="ARBA" id="ARBA00022741"/>
    </source>
</evidence>
<dbReference type="EC" id="2.7.7.2" evidence="14"/>
<sequence>MRLKILHKLEPMEREISVALGLFDGVHQGHRSVIAQAVEGAGEELLPVVLSFRTQHAIPASKKGYSTIITDTVKQSILTGLGVRLLIEPDFLDIKDYTAEVFVREILINRLRAKQIVCGYDYRFGKGAAGSVELLQALGAQYGAEVTVMPPLLDGGEPVSSTRIRRCIEQGEIEQANRLLGYDYCFDFPVIDGAKLGRTIGVPTINQMFKPEFLIPKFGVYASYMTIGHRKYWGVTNVGIKPTVHNTSFPLAETHIIGFSGDLYKKRIKVHLVEYLRSEQRFSGIPELKKAIQENIRCVTQRYCKESLDSL</sequence>
<dbReference type="GO" id="GO:0009398">
    <property type="term" value="P:FMN biosynthetic process"/>
    <property type="evidence" value="ECO:0007669"/>
    <property type="project" value="UniProtKB-UniRule"/>
</dbReference>
<dbReference type="GO" id="GO:0005524">
    <property type="term" value="F:ATP binding"/>
    <property type="evidence" value="ECO:0007669"/>
    <property type="project" value="UniProtKB-UniRule"/>
</dbReference>
<keyword evidence="4 14" id="KW-0288">FMN</keyword>
<gene>
    <name evidence="16" type="primary">ribF</name>
    <name evidence="16" type="ORF">CLOSTMETH_00858</name>
</gene>
<dbReference type="PANTHER" id="PTHR22749:SF6">
    <property type="entry name" value="RIBOFLAVIN KINASE"/>
    <property type="match status" value="1"/>
</dbReference>
<dbReference type="EMBL" id="ACEC01000032">
    <property type="protein sequence ID" value="EEG31546.1"/>
    <property type="molecule type" value="Genomic_DNA"/>
</dbReference>
<dbReference type="SUPFAM" id="SSF82114">
    <property type="entry name" value="Riboflavin kinase-like"/>
    <property type="match status" value="1"/>
</dbReference>
<name>C0EAK1_9FIRM</name>
<keyword evidence="8 14" id="KW-0418">Kinase</keyword>
<protein>
    <recommendedName>
        <fullName evidence="14">Riboflavin biosynthesis protein</fullName>
    </recommendedName>
    <domain>
        <recommendedName>
            <fullName evidence="14">Riboflavin kinase</fullName>
            <ecNumber evidence="14">2.7.1.26</ecNumber>
        </recommendedName>
        <alternativeName>
            <fullName evidence="14">Flavokinase</fullName>
        </alternativeName>
    </domain>
    <domain>
        <recommendedName>
            <fullName evidence="14">FMN adenylyltransferase</fullName>
            <ecNumber evidence="14">2.7.7.2</ecNumber>
        </recommendedName>
        <alternativeName>
            <fullName evidence="14">FAD pyrophosphorylase</fullName>
        </alternativeName>
        <alternativeName>
            <fullName evidence="14">FAD synthase</fullName>
        </alternativeName>
    </domain>
</protein>
<comment type="similarity">
    <text evidence="14">Belongs to the ribF family.</text>
</comment>
<keyword evidence="3 14" id="KW-0285">Flavoprotein</keyword>
<comment type="pathway">
    <text evidence="2 14">Cofactor biosynthesis; FMN biosynthesis; FMN from riboflavin (ATP route): step 1/1.</text>
</comment>
<comment type="catalytic activity">
    <reaction evidence="13 14">
        <text>FMN + ATP + H(+) = FAD + diphosphate</text>
        <dbReference type="Rhea" id="RHEA:17237"/>
        <dbReference type="ChEBI" id="CHEBI:15378"/>
        <dbReference type="ChEBI" id="CHEBI:30616"/>
        <dbReference type="ChEBI" id="CHEBI:33019"/>
        <dbReference type="ChEBI" id="CHEBI:57692"/>
        <dbReference type="ChEBI" id="CHEBI:58210"/>
        <dbReference type="EC" id="2.7.7.2"/>
    </reaction>
</comment>
<evidence type="ECO:0000256" key="13">
    <source>
        <dbReference type="ARBA" id="ARBA00049494"/>
    </source>
</evidence>
<dbReference type="GO" id="GO:0006747">
    <property type="term" value="P:FAD biosynthetic process"/>
    <property type="evidence" value="ECO:0007669"/>
    <property type="project" value="UniProtKB-UniRule"/>
</dbReference>
<comment type="caution">
    <text evidence="16">The sequence shown here is derived from an EMBL/GenBank/DDBJ whole genome shotgun (WGS) entry which is preliminary data.</text>
</comment>
<dbReference type="NCBIfam" id="TIGR00083">
    <property type="entry name" value="ribF"/>
    <property type="match status" value="1"/>
</dbReference>
<proteinExistence type="inferred from homology"/>
<dbReference type="eggNOG" id="COG0196">
    <property type="taxonomic scope" value="Bacteria"/>
</dbReference>
<dbReference type="UniPathway" id="UPA00277">
    <property type="reaction ID" value="UER00407"/>
</dbReference>
<accession>C0EAK1</accession>
<keyword evidence="7 14" id="KW-0547">Nucleotide-binding</keyword>
<comment type="pathway">
    <text evidence="1 14">Cofactor biosynthesis; FAD biosynthesis; FAD from FMN: step 1/1.</text>
</comment>
<evidence type="ECO:0000256" key="2">
    <source>
        <dbReference type="ARBA" id="ARBA00005201"/>
    </source>
</evidence>
<reference evidence="16 17" key="2">
    <citation type="submission" date="2009-02" db="EMBL/GenBank/DDBJ databases">
        <title>Draft genome sequence of Clostridium methylpentosum (DSM 5476).</title>
        <authorList>
            <person name="Sudarsanam P."/>
            <person name="Ley R."/>
            <person name="Guruge J."/>
            <person name="Turnbaugh P.J."/>
            <person name="Mahowald M."/>
            <person name="Liep D."/>
            <person name="Gordon J."/>
        </authorList>
    </citation>
    <scope>NUCLEOTIDE SEQUENCE [LARGE SCALE GENOMIC DNA]</scope>
    <source>
        <strain evidence="16 17">DSM 5476</strain>
    </source>
</reference>
<keyword evidence="17" id="KW-1185">Reference proteome</keyword>
<keyword evidence="6 14" id="KW-0548">Nucleotidyltransferase</keyword>
<organism evidence="16 17">
    <name type="scientific">[Clostridium] methylpentosum DSM 5476</name>
    <dbReference type="NCBI Taxonomy" id="537013"/>
    <lineage>
        <taxon>Bacteria</taxon>
        <taxon>Bacillati</taxon>
        <taxon>Bacillota</taxon>
        <taxon>Clostridia</taxon>
        <taxon>Eubacteriales</taxon>
        <taxon>Oscillospiraceae</taxon>
        <taxon>Oscillospiraceae incertae sedis</taxon>
    </lineage>
</organism>
<comment type="catalytic activity">
    <reaction evidence="12 14">
        <text>riboflavin + ATP = FMN + ADP + H(+)</text>
        <dbReference type="Rhea" id="RHEA:14357"/>
        <dbReference type="ChEBI" id="CHEBI:15378"/>
        <dbReference type="ChEBI" id="CHEBI:30616"/>
        <dbReference type="ChEBI" id="CHEBI:57986"/>
        <dbReference type="ChEBI" id="CHEBI:58210"/>
        <dbReference type="ChEBI" id="CHEBI:456216"/>
        <dbReference type="EC" id="2.7.1.26"/>
    </reaction>
</comment>
<dbReference type="InterPro" id="IPR015864">
    <property type="entry name" value="FAD_synthase"/>
</dbReference>
<dbReference type="Gene3D" id="3.40.50.620">
    <property type="entry name" value="HUPs"/>
    <property type="match status" value="1"/>
</dbReference>
<dbReference type="Proteomes" id="UP000003340">
    <property type="component" value="Unassembled WGS sequence"/>
</dbReference>
<evidence type="ECO:0000256" key="1">
    <source>
        <dbReference type="ARBA" id="ARBA00004726"/>
    </source>
</evidence>
<keyword evidence="10 14" id="KW-0067">ATP-binding</keyword>
<dbReference type="Gene3D" id="2.40.30.30">
    <property type="entry name" value="Riboflavin kinase-like"/>
    <property type="match status" value="1"/>
</dbReference>
<dbReference type="CDD" id="cd02064">
    <property type="entry name" value="FAD_synthetase_N"/>
    <property type="match status" value="1"/>
</dbReference>
<evidence type="ECO:0000256" key="9">
    <source>
        <dbReference type="ARBA" id="ARBA00022827"/>
    </source>
</evidence>
<dbReference type="InterPro" id="IPR014729">
    <property type="entry name" value="Rossmann-like_a/b/a_fold"/>
</dbReference>
<reference evidence="16 17" key="1">
    <citation type="submission" date="2009-01" db="EMBL/GenBank/DDBJ databases">
        <authorList>
            <person name="Fulton L."/>
            <person name="Clifton S."/>
            <person name="Fulton B."/>
            <person name="Xu J."/>
            <person name="Minx P."/>
            <person name="Pepin K.H."/>
            <person name="Johnson M."/>
            <person name="Bhonagiri V."/>
            <person name="Nash W.E."/>
            <person name="Mardis E.R."/>
            <person name="Wilson R.K."/>
        </authorList>
    </citation>
    <scope>NUCLEOTIDE SEQUENCE [LARGE SCALE GENOMIC DNA]</scope>
    <source>
        <strain evidence="16 17">DSM 5476</strain>
    </source>
</reference>
<evidence type="ECO:0000256" key="3">
    <source>
        <dbReference type="ARBA" id="ARBA00022630"/>
    </source>
</evidence>
<dbReference type="NCBIfam" id="NF004162">
    <property type="entry name" value="PRK05627.1-5"/>
    <property type="match status" value="1"/>
</dbReference>
<dbReference type="GO" id="GO:0009231">
    <property type="term" value="P:riboflavin biosynthetic process"/>
    <property type="evidence" value="ECO:0007669"/>
    <property type="project" value="InterPro"/>
</dbReference>
<evidence type="ECO:0000256" key="14">
    <source>
        <dbReference type="PIRNR" id="PIRNR004491"/>
    </source>
</evidence>
<evidence type="ECO:0000256" key="12">
    <source>
        <dbReference type="ARBA" id="ARBA00047880"/>
    </source>
</evidence>
<dbReference type="SMART" id="SM00904">
    <property type="entry name" value="Flavokinase"/>
    <property type="match status" value="1"/>
</dbReference>
<keyword evidence="9 14" id="KW-0274">FAD</keyword>
<dbReference type="SUPFAM" id="SSF52374">
    <property type="entry name" value="Nucleotidylyl transferase"/>
    <property type="match status" value="1"/>
</dbReference>
<dbReference type="Pfam" id="PF06574">
    <property type="entry name" value="FAD_syn"/>
    <property type="match status" value="1"/>
</dbReference>
<evidence type="ECO:0000256" key="10">
    <source>
        <dbReference type="ARBA" id="ARBA00022840"/>
    </source>
</evidence>
<dbReference type="PANTHER" id="PTHR22749">
    <property type="entry name" value="RIBOFLAVIN KINASE/FMN ADENYLYLTRANSFERASE"/>
    <property type="match status" value="1"/>
</dbReference>
<keyword evidence="11" id="KW-0511">Multifunctional enzyme</keyword>
<dbReference type="InterPro" id="IPR015865">
    <property type="entry name" value="Riboflavin_kinase_bac/euk"/>
</dbReference>
<dbReference type="AlphaFoldDB" id="C0EAK1"/>
<evidence type="ECO:0000256" key="8">
    <source>
        <dbReference type="ARBA" id="ARBA00022777"/>
    </source>
</evidence>
<evidence type="ECO:0000313" key="17">
    <source>
        <dbReference type="Proteomes" id="UP000003340"/>
    </source>
</evidence>
<dbReference type="InterPro" id="IPR002606">
    <property type="entry name" value="Riboflavin_kinase_bac"/>
</dbReference>
<dbReference type="GO" id="GO:0008531">
    <property type="term" value="F:riboflavin kinase activity"/>
    <property type="evidence" value="ECO:0007669"/>
    <property type="project" value="UniProtKB-UniRule"/>
</dbReference>
<keyword evidence="5 14" id="KW-0808">Transferase</keyword>
<dbReference type="STRING" id="537013.CLOSTMETH_00858"/>
<evidence type="ECO:0000256" key="4">
    <source>
        <dbReference type="ARBA" id="ARBA00022643"/>
    </source>
</evidence>
<evidence type="ECO:0000256" key="6">
    <source>
        <dbReference type="ARBA" id="ARBA00022695"/>
    </source>
</evidence>
<dbReference type="PIRSF" id="PIRSF004491">
    <property type="entry name" value="FAD_Synth"/>
    <property type="match status" value="1"/>
</dbReference>